<dbReference type="PANTHER" id="PTHR10937:SF0">
    <property type="entry name" value="GLUTAMINE--FRUCTOSE-6-PHOSPHATE TRANSAMINASE (ISOMERIZING)"/>
    <property type="match status" value="1"/>
</dbReference>
<dbReference type="GO" id="GO:0006002">
    <property type="term" value="P:fructose 6-phosphate metabolic process"/>
    <property type="evidence" value="ECO:0007669"/>
    <property type="project" value="TreeGrafter"/>
</dbReference>
<feature type="domain" description="SIS" evidence="2">
    <location>
        <begin position="1"/>
        <end position="89"/>
    </location>
</feature>
<dbReference type="AlphaFoldDB" id="A0A6J7D957"/>
<dbReference type="FunFam" id="3.40.50.10490:FF:000002">
    <property type="entry name" value="Glutamine--fructose-6-phosphate aminotransferase [isomerizing]"/>
    <property type="match status" value="1"/>
</dbReference>
<dbReference type="GO" id="GO:0046349">
    <property type="term" value="P:amino sugar biosynthetic process"/>
    <property type="evidence" value="ECO:0007669"/>
    <property type="project" value="UniProtKB-ARBA"/>
</dbReference>
<protein>
    <submittedName>
        <fullName evidence="3">Unannotated protein</fullName>
    </submittedName>
</protein>
<evidence type="ECO:0000256" key="1">
    <source>
        <dbReference type="ARBA" id="ARBA00022737"/>
    </source>
</evidence>
<dbReference type="GO" id="GO:0097367">
    <property type="term" value="F:carbohydrate derivative binding"/>
    <property type="evidence" value="ECO:0007669"/>
    <property type="project" value="InterPro"/>
</dbReference>
<evidence type="ECO:0000313" key="3">
    <source>
        <dbReference type="EMBL" id="CAB4863593.1"/>
    </source>
</evidence>
<name>A0A6J7D957_9ZZZZ</name>
<dbReference type="Pfam" id="PF01380">
    <property type="entry name" value="SIS"/>
    <property type="match status" value="2"/>
</dbReference>
<dbReference type="PROSITE" id="PS51464">
    <property type="entry name" value="SIS"/>
    <property type="match status" value="2"/>
</dbReference>
<gene>
    <name evidence="3" type="ORF">UFOPK3381_00396</name>
</gene>
<sequence length="273" mass="28707">MVDGTTLVIGVSQSGETIDTIQALREAKSRGAMVVAVSNVVDSSMAREADAVLYTRAGLEVCVASTKAVLAQIAALELLALQLAQVRGTLSDGEVAILLEHLQATPELVRTTIERDALVAAAAQQLSGARDFFFLGRNVGFPVALEGALKLKEISYLHAEGYPAGELKHGPLALIEPGVVVVAIATDGVLLEKLLANIAEVKSRGATVVALCVDGDEMVPAVADFVLRVPATNSLLSPIVDIVVLQQFAYHLARGRGLNVDRPRNLAKTVTVE</sequence>
<dbReference type="GO" id="GO:0006047">
    <property type="term" value="P:UDP-N-acetylglucosamine metabolic process"/>
    <property type="evidence" value="ECO:0007669"/>
    <property type="project" value="TreeGrafter"/>
</dbReference>
<organism evidence="3">
    <name type="scientific">freshwater metagenome</name>
    <dbReference type="NCBI Taxonomy" id="449393"/>
    <lineage>
        <taxon>unclassified sequences</taxon>
        <taxon>metagenomes</taxon>
        <taxon>ecological metagenomes</taxon>
    </lineage>
</organism>
<dbReference type="InterPro" id="IPR035490">
    <property type="entry name" value="GlmS/FrlB_SIS"/>
</dbReference>
<dbReference type="InterPro" id="IPR035466">
    <property type="entry name" value="GlmS/AgaS_SIS"/>
</dbReference>
<dbReference type="InterPro" id="IPR001347">
    <property type="entry name" value="SIS_dom"/>
</dbReference>
<keyword evidence="1" id="KW-0677">Repeat</keyword>
<accession>A0A6J7D957</accession>
<dbReference type="CDD" id="cd05008">
    <property type="entry name" value="SIS_GlmS_GlmD_1"/>
    <property type="match status" value="1"/>
</dbReference>
<feature type="domain" description="SIS" evidence="2">
    <location>
        <begin position="122"/>
        <end position="263"/>
    </location>
</feature>
<reference evidence="3" key="1">
    <citation type="submission" date="2020-05" db="EMBL/GenBank/DDBJ databases">
        <authorList>
            <person name="Chiriac C."/>
            <person name="Salcher M."/>
            <person name="Ghai R."/>
            <person name="Kavagutti S V."/>
        </authorList>
    </citation>
    <scope>NUCLEOTIDE SEQUENCE</scope>
</reference>
<dbReference type="EMBL" id="CAFBLN010000009">
    <property type="protein sequence ID" value="CAB4863593.1"/>
    <property type="molecule type" value="Genomic_DNA"/>
</dbReference>
<dbReference type="GO" id="GO:0006487">
    <property type="term" value="P:protein N-linked glycosylation"/>
    <property type="evidence" value="ECO:0007669"/>
    <property type="project" value="TreeGrafter"/>
</dbReference>
<evidence type="ECO:0000259" key="2">
    <source>
        <dbReference type="PROSITE" id="PS51464"/>
    </source>
</evidence>
<dbReference type="InterPro" id="IPR046348">
    <property type="entry name" value="SIS_dom_sf"/>
</dbReference>
<proteinExistence type="predicted"/>
<dbReference type="SUPFAM" id="SSF53697">
    <property type="entry name" value="SIS domain"/>
    <property type="match status" value="1"/>
</dbReference>
<dbReference type="CDD" id="cd05009">
    <property type="entry name" value="SIS_GlmS_GlmD_2"/>
    <property type="match status" value="1"/>
</dbReference>
<dbReference type="Gene3D" id="3.40.50.10490">
    <property type="entry name" value="Glucose-6-phosphate isomerase like protein, domain 1"/>
    <property type="match status" value="2"/>
</dbReference>
<dbReference type="GO" id="GO:0004360">
    <property type="term" value="F:glutamine-fructose-6-phosphate transaminase (isomerizing) activity"/>
    <property type="evidence" value="ECO:0007669"/>
    <property type="project" value="UniProtKB-ARBA"/>
</dbReference>
<dbReference type="PANTHER" id="PTHR10937">
    <property type="entry name" value="GLUCOSAMINE--FRUCTOSE-6-PHOSPHATE AMINOTRANSFERASE, ISOMERIZING"/>
    <property type="match status" value="1"/>
</dbReference>
<dbReference type="GO" id="GO:0005829">
    <property type="term" value="C:cytosol"/>
    <property type="evidence" value="ECO:0007669"/>
    <property type="project" value="TreeGrafter"/>
</dbReference>